<organism evidence="4 5">
    <name type="scientific">Thelohanellus kitauei</name>
    <name type="common">Myxosporean</name>
    <dbReference type="NCBI Taxonomy" id="669202"/>
    <lineage>
        <taxon>Eukaryota</taxon>
        <taxon>Metazoa</taxon>
        <taxon>Cnidaria</taxon>
        <taxon>Myxozoa</taxon>
        <taxon>Myxosporea</taxon>
        <taxon>Bivalvulida</taxon>
        <taxon>Platysporina</taxon>
        <taxon>Myxobolidae</taxon>
        <taxon>Thelohanellus</taxon>
    </lineage>
</organism>
<comment type="similarity">
    <text evidence="1">Belongs to the EXO70 family.</text>
</comment>
<evidence type="ECO:0000313" key="5">
    <source>
        <dbReference type="Proteomes" id="UP000031668"/>
    </source>
</evidence>
<dbReference type="Proteomes" id="UP000031668">
    <property type="component" value="Unassembled WGS sequence"/>
</dbReference>
<evidence type="ECO:0000256" key="2">
    <source>
        <dbReference type="ARBA" id="ARBA00022448"/>
    </source>
</evidence>
<name>A0A0C2MD61_THEKT</name>
<dbReference type="InterPro" id="IPR016159">
    <property type="entry name" value="Cullin_repeat-like_dom_sf"/>
</dbReference>
<keyword evidence="2" id="KW-0813">Transport</keyword>
<sequence length="619" mass="71113">MSEKLKECKKIIYNVGVSSNTLDEYLKALKIVKESDDFLQTNCPLFPEHPDWKILHKESVEILTNLTHTSLTKTLDNISKGLIELAEAWVTHGSNPSIEQFGESLNKGNGTNLLLVVENMSTLDFPMIISVLHNIKKVEALKDRFIKSRTSDYSQIIRSVTRDQHVKGKAVINFDTSLSSTRLSPEDGKKPSPIISPRNSTISASGICLMIFETTLNIPLPTLPTTSKAVNANIEDIMKTNAVCILIMKVEKIVVEKMFPVDLQKEIFSNLYFYFLNELTTMAKTFEMQMRSFLDPENSEMILKTLNTVLPTISFTLENQATEMTLAEFGCQEEISSRIFKKTKSLESFFCDILDMVLKKLSNKYHRGGDDLNECGLFDVFQKTNEMLILIQKYKRTVVYIYSNISKSIRYSDINDSHNKYMQAATATMLDIFFKFPKMAEDRFQPPLRQIVLLNHAHLIINSLSSCHYQDFASQNTLESNSTEMDKLMQSCVESYINYWKQGYQELFDAKSYIGHVVDEVRVTGRQIKAKEKKMIKTAFMNFREFTKQALEFHESIVFYIEHDKNLILPIFKRQIINPCVEAIKFFSGVPFAKKPQKHIKYSDEEISKLLQDVLAIKE</sequence>
<accession>A0A0C2MD61</accession>
<keyword evidence="5" id="KW-1185">Reference proteome</keyword>
<proteinExistence type="inferred from homology"/>
<evidence type="ECO:0000313" key="4">
    <source>
        <dbReference type="EMBL" id="KII65091.1"/>
    </source>
</evidence>
<dbReference type="OrthoDB" id="1922221at2759"/>
<gene>
    <name evidence="4" type="ORF">RF11_15911</name>
</gene>
<feature type="domain" description="Exocyst complex subunit Exo70 C-terminal" evidence="3">
    <location>
        <begin position="241"/>
        <end position="613"/>
    </location>
</feature>
<dbReference type="Pfam" id="PF03081">
    <property type="entry name" value="Exo70_C"/>
    <property type="match status" value="1"/>
</dbReference>
<dbReference type="EMBL" id="JWZT01004017">
    <property type="protein sequence ID" value="KII65091.1"/>
    <property type="molecule type" value="Genomic_DNA"/>
</dbReference>
<dbReference type="GO" id="GO:0006887">
    <property type="term" value="P:exocytosis"/>
    <property type="evidence" value="ECO:0007669"/>
    <property type="project" value="InterPro"/>
</dbReference>
<comment type="caution">
    <text evidence="4">The sequence shown here is derived from an EMBL/GenBank/DDBJ whole genome shotgun (WGS) entry which is preliminary data.</text>
</comment>
<dbReference type="GO" id="GO:0005546">
    <property type="term" value="F:phosphatidylinositol-4,5-bisphosphate binding"/>
    <property type="evidence" value="ECO:0007669"/>
    <property type="project" value="InterPro"/>
</dbReference>
<protein>
    <recommendedName>
        <fullName evidence="3">Exocyst complex subunit Exo70 C-terminal domain-containing protein</fullName>
    </recommendedName>
</protein>
<reference evidence="4 5" key="1">
    <citation type="journal article" date="2014" name="Genome Biol. Evol.">
        <title>The genome of the myxosporean Thelohanellus kitauei shows adaptations to nutrient acquisition within its fish host.</title>
        <authorList>
            <person name="Yang Y."/>
            <person name="Xiong J."/>
            <person name="Zhou Z."/>
            <person name="Huo F."/>
            <person name="Miao W."/>
            <person name="Ran C."/>
            <person name="Liu Y."/>
            <person name="Zhang J."/>
            <person name="Feng J."/>
            <person name="Wang M."/>
            <person name="Wang M."/>
            <person name="Wang L."/>
            <person name="Yao B."/>
        </authorList>
    </citation>
    <scope>NUCLEOTIDE SEQUENCE [LARGE SCALE GENOMIC DNA]</scope>
    <source>
        <strain evidence="4">Wuqing</strain>
    </source>
</reference>
<evidence type="ECO:0000259" key="3">
    <source>
        <dbReference type="Pfam" id="PF03081"/>
    </source>
</evidence>
<dbReference type="Gene3D" id="1.20.1280.170">
    <property type="entry name" value="Exocyst complex component Exo70"/>
    <property type="match status" value="1"/>
</dbReference>
<evidence type="ECO:0000256" key="1">
    <source>
        <dbReference type="ARBA" id="ARBA00006756"/>
    </source>
</evidence>
<dbReference type="GO" id="GO:0000145">
    <property type="term" value="C:exocyst"/>
    <property type="evidence" value="ECO:0007669"/>
    <property type="project" value="InterPro"/>
</dbReference>
<dbReference type="SUPFAM" id="SSF74788">
    <property type="entry name" value="Cullin repeat-like"/>
    <property type="match status" value="1"/>
</dbReference>
<dbReference type="AlphaFoldDB" id="A0A0C2MD61"/>
<dbReference type="InterPro" id="IPR046364">
    <property type="entry name" value="Exo70_C"/>
</dbReference>